<accession>A0A2T4AH03</accession>
<evidence type="ECO:0000313" key="2">
    <source>
        <dbReference type="EMBL" id="PTB48193.1"/>
    </source>
</evidence>
<dbReference type="RefSeq" id="XP_024775875.1">
    <property type="nucleotide sequence ID" value="XM_024919027.1"/>
</dbReference>
<organism evidence="3 4">
    <name type="scientific">Trichoderma harzianum CBS 226.95</name>
    <dbReference type="NCBI Taxonomy" id="983964"/>
    <lineage>
        <taxon>Eukaryota</taxon>
        <taxon>Fungi</taxon>
        <taxon>Dikarya</taxon>
        <taxon>Ascomycota</taxon>
        <taxon>Pezizomycotina</taxon>
        <taxon>Sordariomycetes</taxon>
        <taxon>Hypocreomycetidae</taxon>
        <taxon>Hypocreales</taxon>
        <taxon>Hypocreaceae</taxon>
        <taxon>Trichoderma</taxon>
    </lineage>
</organism>
<dbReference type="EMBL" id="KZ679679">
    <property type="protein sequence ID" value="PTB56198.1"/>
    <property type="molecule type" value="Genomic_DNA"/>
</dbReference>
<gene>
    <name evidence="3" type="ORF">M431DRAFT_507851</name>
    <name evidence="2" type="ORF">M431DRAFT_513935</name>
    <name evidence="1" type="ORF">M431DRAFT_514387</name>
</gene>
<evidence type="ECO:0000313" key="4">
    <source>
        <dbReference type="Proteomes" id="UP000241690"/>
    </source>
</evidence>
<evidence type="ECO:0000313" key="1">
    <source>
        <dbReference type="EMBL" id="PTB47437.1"/>
    </source>
</evidence>
<name>A0A2T4AH03_TRIHA</name>
<keyword evidence="4" id="KW-1185">Reference proteome</keyword>
<evidence type="ECO:0000313" key="3">
    <source>
        <dbReference type="EMBL" id="PTB56198.1"/>
    </source>
</evidence>
<dbReference type="EMBL" id="KZ679725">
    <property type="protein sequence ID" value="PTB47437.1"/>
    <property type="molecule type" value="Genomic_DNA"/>
</dbReference>
<dbReference type="Proteomes" id="UP000241690">
    <property type="component" value="Unassembled WGS sequence"/>
</dbReference>
<dbReference type="AlphaFoldDB" id="A0A2T4AH03"/>
<dbReference type="EMBL" id="KZ679702">
    <property type="protein sequence ID" value="PTB48193.1"/>
    <property type="molecule type" value="Genomic_DNA"/>
</dbReference>
<reference evidence="3 4" key="1">
    <citation type="submission" date="2016-07" db="EMBL/GenBank/DDBJ databases">
        <title>Multiple horizontal gene transfer events from other fungi enriched the ability of initially mycotrophic Trichoderma (Ascomycota) to feed on dead plant biomass.</title>
        <authorList>
            <consortium name="DOE Joint Genome Institute"/>
            <person name="Aerts A."/>
            <person name="Atanasova L."/>
            <person name="Chenthamara K."/>
            <person name="Zhang J."/>
            <person name="Grujic M."/>
            <person name="Henrissat B."/>
            <person name="Kuo A."/>
            <person name="Salamov A."/>
            <person name="Lipzen A."/>
            <person name="Labutti K."/>
            <person name="Barry K."/>
            <person name="Miao Y."/>
            <person name="Rahimi M.J."/>
            <person name="Shen Q."/>
            <person name="Grigoriev I.V."/>
            <person name="Kubicek C.P."/>
            <person name="Druzhinina I.S."/>
        </authorList>
    </citation>
    <scope>NUCLEOTIDE SEQUENCE [LARGE SCALE GENOMIC DNA]</scope>
    <source>
        <strain evidence="3 4">CBS 226.95</strain>
    </source>
</reference>
<proteinExistence type="predicted"/>
<sequence length="54" mass="6165">MFSHSSCGHILRTWGWHLLHLCKAEVDSQLSICTYDLGNDDKERLGPPLRSRPS</sequence>
<protein>
    <submittedName>
        <fullName evidence="3">Uncharacterized protein</fullName>
    </submittedName>
</protein>
<dbReference type="GeneID" id="36627596"/>